<organism evidence="1 2">
    <name type="scientific">Escherichia coli O157:H7</name>
    <dbReference type="NCBI Taxonomy" id="83334"/>
    <lineage>
        <taxon>Bacteria</taxon>
        <taxon>Pseudomonadati</taxon>
        <taxon>Pseudomonadota</taxon>
        <taxon>Gammaproteobacteria</taxon>
        <taxon>Enterobacterales</taxon>
        <taxon>Enterobacteriaceae</taxon>
        <taxon>Escherichia</taxon>
    </lineage>
</organism>
<dbReference type="PIR" id="C85709">
    <property type="entry name" value="C85709"/>
</dbReference>
<dbReference type="KEGG" id="ece:Z2063"/>
<dbReference type="AlphaFoldDB" id="Q8X4F0"/>
<reference evidence="1 2" key="1">
    <citation type="journal article" date="2001" name="Nature">
        <title>Genome sequence of enterohaemorrhagic Escherichia coli O157:H7.</title>
        <authorList>
            <person name="Perna N.T."/>
            <person name="Plunkett G.III."/>
            <person name="Burland V."/>
            <person name="Mau B."/>
            <person name="Glasner J.D."/>
            <person name="Rose D.J."/>
            <person name="Mayhew G.F."/>
            <person name="Evans P.S."/>
            <person name="Gregor J."/>
            <person name="Kirkpatrick H.A."/>
            <person name="Posfai G."/>
            <person name="Hackett J."/>
            <person name="Klink S."/>
            <person name="Boutin A."/>
            <person name="Shao Y."/>
            <person name="Miller L."/>
            <person name="Grotbeck E.J."/>
            <person name="Davis N.W."/>
            <person name="Lim A."/>
            <person name="Dimalanta E."/>
            <person name="Potamousis K."/>
            <person name="Apodaca J."/>
            <person name="Anantharaman T.S."/>
            <person name="Lin J."/>
            <person name="Yen G."/>
            <person name="Schwartz D.C."/>
            <person name="Welch R.A."/>
            <person name="Blattner F.R."/>
        </authorList>
    </citation>
    <scope>NUCLEOTIDE SEQUENCE [LARGE SCALE GENOMIC DNA]</scope>
    <source>
        <strain evidence="2">O157:H7 / EDL933 / ATCC 700927 / EHEC</strain>
    </source>
</reference>
<evidence type="ECO:0000313" key="1">
    <source>
        <dbReference type="EMBL" id="AAG56135.1"/>
    </source>
</evidence>
<protein>
    <submittedName>
        <fullName evidence="1">Uncharacterized protein</fullName>
    </submittedName>
</protein>
<name>Q8X4F0_ECO57</name>
<dbReference type="Proteomes" id="UP000002519">
    <property type="component" value="Chromosome"/>
</dbReference>
<dbReference type="EMBL" id="AE005174">
    <property type="protein sequence ID" value="AAG56135.1"/>
    <property type="molecule type" value="Genomic_DNA"/>
</dbReference>
<accession>Q8X4F0</accession>
<sequence>MPNLCIQHDAGCLPVNSAMTRQNPQLAYTIRNQTSVIMPRRSGGFIMQDFFNKRSACQATVNCLNCEAFNISLSGVFPVIKSPQKRVRADKCGVVRCTGFEPVTDCLEGNCSVRLS</sequence>
<evidence type="ECO:0000313" key="2">
    <source>
        <dbReference type="Proteomes" id="UP000002519"/>
    </source>
</evidence>
<gene>
    <name evidence="1" type="ordered locus">Z2063</name>
</gene>
<proteinExistence type="predicted"/>